<evidence type="ECO:0000313" key="2">
    <source>
        <dbReference type="EMBL" id="OGE01224.1"/>
    </source>
</evidence>
<dbReference type="STRING" id="1797737.A2196_00760"/>
<organism evidence="2 3">
    <name type="scientific">Candidatus Curtissbacteria bacterium RIFOXYA1_FULL_41_14</name>
    <dbReference type="NCBI Taxonomy" id="1797737"/>
    <lineage>
        <taxon>Bacteria</taxon>
        <taxon>Candidatus Curtissiibacteriota</taxon>
    </lineage>
</organism>
<dbReference type="InterPro" id="IPR036477">
    <property type="entry name" value="Formyl_transf_N_sf"/>
</dbReference>
<evidence type="ECO:0000259" key="1">
    <source>
        <dbReference type="Pfam" id="PF00551"/>
    </source>
</evidence>
<reference evidence="2 3" key="1">
    <citation type="journal article" date="2016" name="Nat. Commun.">
        <title>Thousands of microbial genomes shed light on interconnected biogeochemical processes in an aquifer system.</title>
        <authorList>
            <person name="Anantharaman K."/>
            <person name="Brown C.T."/>
            <person name="Hug L.A."/>
            <person name="Sharon I."/>
            <person name="Castelle C.J."/>
            <person name="Probst A.J."/>
            <person name="Thomas B.C."/>
            <person name="Singh A."/>
            <person name="Wilkins M.J."/>
            <person name="Karaoz U."/>
            <person name="Brodie E.L."/>
            <person name="Williams K.H."/>
            <person name="Hubbard S.S."/>
            <person name="Banfield J.F."/>
        </authorList>
    </citation>
    <scope>NUCLEOTIDE SEQUENCE [LARGE SCALE GENOMIC DNA]</scope>
</reference>
<evidence type="ECO:0000313" key="3">
    <source>
        <dbReference type="Proteomes" id="UP000176751"/>
    </source>
</evidence>
<accession>A0A1F5HAN1</accession>
<feature type="domain" description="Formyl transferase N-terminal" evidence="1">
    <location>
        <begin position="35"/>
        <end position="137"/>
    </location>
</feature>
<dbReference type="Pfam" id="PF00551">
    <property type="entry name" value="Formyl_trans_N"/>
    <property type="match status" value="1"/>
</dbReference>
<dbReference type="InterPro" id="IPR002376">
    <property type="entry name" value="Formyl_transf_N"/>
</dbReference>
<gene>
    <name evidence="2" type="ORF">A2196_00760</name>
</gene>
<proteinExistence type="predicted"/>
<name>A0A1F5HAN1_9BACT</name>
<dbReference type="SUPFAM" id="SSF53328">
    <property type="entry name" value="Formyltransferase"/>
    <property type="match status" value="1"/>
</dbReference>
<sequence>MKIAFYGGQTAGVVTLLTLLSKNVDIRFVIAEDEKVAKLAEVFDLQVKPKRFLDNKNFFNVLQREVDFFICCHGKKILSTDWVNNLRCINLHPCFYKYKGRKPIKRLIRDANPKVSVASHWMTEKVDQGKVILEKFKFIGDVKNKNEAEIYNELYPLYVEVIIRTLKKLT</sequence>
<dbReference type="AlphaFoldDB" id="A0A1F5HAN1"/>
<dbReference type="Gene3D" id="3.40.50.170">
    <property type="entry name" value="Formyl transferase, N-terminal domain"/>
    <property type="match status" value="1"/>
</dbReference>
<dbReference type="Proteomes" id="UP000176751">
    <property type="component" value="Unassembled WGS sequence"/>
</dbReference>
<protein>
    <recommendedName>
        <fullName evidence="1">Formyl transferase N-terminal domain-containing protein</fullName>
    </recommendedName>
</protein>
<comment type="caution">
    <text evidence="2">The sequence shown here is derived from an EMBL/GenBank/DDBJ whole genome shotgun (WGS) entry which is preliminary data.</text>
</comment>
<dbReference type="EMBL" id="MFCA01000029">
    <property type="protein sequence ID" value="OGE01224.1"/>
    <property type="molecule type" value="Genomic_DNA"/>
</dbReference>